<evidence type="ECO:0000313" key="5">
    <source>
        <dbReference type="EMBL" id="KAH7155748.1"/>
    </source>
</evidence>
<comment type="caution">
    <text evidence="5">The sequence shown here is derived from an EMBL/GenBank/DDBJ whole genome shotgun (WGS) entry which is preliminary data.</text>
</comment>
<dbReference type="PANTHER" id="PTHR43976">
    <property type="entry name" value="SHORT CHAIN DEHYDROGENASE"/>
    <property type="match status" value="1"/>
</dbReference>
<evidence type="ECO:0000256" key="2">
    <source>
        <dbReference type="ARBA" id="ARBA00022857"/>
    </source>
</evidence>
<dbReference type="PANTHER" id="PTHR43976:SF16">
    <property type="entry name" value="SHORT-CHAIN DEHYDROGENASE_REDUCTASE FAMILY PROTEIN"/>
    <property type="match status" value="1"/>
</dbReference>
<dbReference type="EMBL" id="JAGMUU010000004">
    <property type="protein sequence ID" value="KAH7155748.1"/>
    <property type="molecule type" value="Genomic_DNA"/>
</dbReference>
<organism evidence="5 6">
    <name type="scientific">Dactylonectria estremocensis</name>
    <dbReference type="NCBI Taxonomy" id="1079267"/>
    <lineage>
        <taxon>Eukaryota</taxon>
        <taxon>Fungi</taxon>
        <taxon>Dikarya</taxon>
        <taxon>Ascomycota</taxon>
        <taxon>Pezizomycotina</taxon>
        <taxon>Sordariomycetes</taxon>
        <taxon>Hypocreomycetidae</taxon>
        <taxon>Hypocreales</taxon>
        <taxon>Nectriaceae</taxon>
        <taxon>Dactylonectria</taxon>
    </lineage>
</organism>
<reference evidence="5" key="1">
    <citation type="journal article" date="2021" name="Nat. Commun.">
        <title>Genetic determinants of endophytism in the Arabidopsis root mycobiome.</title>
        <authorList>
            <person name="Mesny F."/>
            <person name="Miyauchi S."/>
            <person name="Thiergart T."/>
            <person name="Pickel B."/>
            <person name="Atanasova L."/>
            <person name="Karlsson M."/>
            <person name="Huettel B."/>
            <person name="Barry K.W."/>
            <person name="Haridas S."/>
            <person name="Chen C."/>
            <person name="Bauer D."/>
            <person name="Andreopoulos W."/>
            <person name="Pangilinan J."/>
            <person name="LaButti K."/>
            <person name="Riley R."/>
            <person name="Lipzen A."/>
            <person name="Clum A."/>
            <person name="Drula E."/>
            <person name="Henrissat B."/>
            <person name="Kohler A."/>
            <person name="Grigoriev I.V."/>
            <person name="Martin F.M."/>
            <person name="Hacquard S."/>
        </authorList>
    </citation>
    <scope>NUCLEOTIDE SEQUENCE</scope>
    <source>
        <strain evidence="5">MPI-CAGE-AT-0021</strain>
    </source>
</reference>
<dbReference type="PRINTS" id="PR00080">
    <property type="entry name" value="SDRFAMILY"/>
</dbReference>
<dbReference type="PROSITE" id="PS00061">
    <property type="entry name" value="ADH_SHORT"/>
    <property type="match status" value="1"/>
</dbReference>
<proteinExistence type="inferred from homology"/>
<dbReference type="Pfam" id="PF00106">
    <property type="entry name" value="adh_short"/>
    <property type="match status" value="1"/>
</dbReference>
<evidence type="ECO:0000313" key="6">
    <source>
        <dbReference type="Proteomes" id="UP000717696"/>
    </source>
</evidence>
<keyword evidence="3" id="KW-0560">Oxidoreductase</keyword>
<sequence length="289" mass="30977">MASQTPIWFITGASSGFGQSIAFEALRRGHHVVATARRSSSLTALAKAGAEVLSLDVTAPEDLIEATLKQAHDFRGRLDYIVNAAGYVLEGACEEASEKEVFDQFNTNVLGAIKVTRAAVPYLRAQRSGVIANFGSLASWNGLAATGFYNSSKWAISGFSESIAAELALFGITATCIEPGMFRTGFLNAGRRISTVLRLRDVYGSTVAEETRVVLDDNDNKQPGDVQKGARVTVDVLTGTGVGKGREIPLRLVLGSDCLAVIKGKCESTLKLLKDWEDITISTDHDDMK</sequence>
<evidence type="ECO:0000256" key="1">
    <source>
        <dbReference type="ARBA" id="ARBA00006484"/>
    </source>
</evidence>
<dbReference type="InterPro" id="IPR002347">
    <property type="entry name" value="SDR_fam"/>
</dbReference>
<dbReference type="SUPFAM" id="SSF51735">
    <property type="entry name" value="NAD(P)-binding Rossmann-fold domains"/>
    <property type="match status" value="1"/>
</dbReference>
<dbReference type="CDD" id="cd05374">
    <property type="entry name" value="17beta-HSD-like_SDR_c"/>
    <property type="match status" value="1"/>
</dbReference>
<accession>A0A9P9JF30</accession>
<name>A0A9P9JF30_9HYPO</name>
<dbReference type="InterPro" id="IPR036291">
    <property type="entry name" value="NAD(P)-bd_dom_sf"/>
</dbReference>
<dbReference type="GO" id="GO:0016491">
    <property type="term" value="F:oxidoreductase activity"/>
    <property type="evidence" value="ECO:0007669"/>
    <property type="project" value="UniProtKB-KW"/>
</dbReference>
<comment type="similarity">
    <text evidence="1 4">Belongs to the short-chain dehydrogenases/reductases (SDR) family.</text>
</comment>
<dbReference type="AlphaFoldDB" id="A0A9P9JF30"/>
<keyword evidence="2" id="KW-0521">NADP</keyword>
<evidence type="ECO:0000256" key="4">
    <source>
        <dbReference type="RuleBase" id="RU000363"/>
    </source>
</evidence>
<dbReference type="Proteomes" id="UP000717696">
    <property type="component" value="Unassembled WGS sequence"/>
</dbReference>
<dbReference type="InterPro" id="IPR051911">
    <property type="entry name" value="SDR_oxidoreductase"/>
</dbReference>
<dbReference type="OrthoDB" id="1274115at2759"/>
<dbReference type="InterPro" id="IPR020904">
    <property type="entry name" value="Sc_DH/Rdtase_CS"/>
</dbReference>
<evidence type="ECO:0000256" key="3">
    <source>
        <dbReference type="ARBA" id="ARBA00023002"/>
    </source>
</evidence>
<dbReference type="Gene3D" id="3.40.50.720">
    <property type="entry name" value="NAD(P)-binding Rossmann-like Domain"/>
    <property type="match status" value="1"/>
</dbReference>
<dbReference type="PRINTS" id="PR00081">
    <property type="entry name" value="GDHRDH"/>
</dbReference>
<protein>
    <submittedName>
        <fullName evidence="5">Uncharacterized protein</fullName>
    </submittedName>
</protein>
<keyword evidence="6" id="KW-1185">Reference proteome</keyword>
<gene>
    <name evidence="5" type="ORF">B0J13DRAFT_546289</name>
</gene>